<gene>
    <name evidence="3" type="ORF">PRVXH_001958</name>
</gene>
<proteinExistence type="predicted"/>
<evidence type="ECO:0000313" key="3">
    <source>
        <dbReference type="EMBL" id="XCI28025.1"/>
    </source>
</evidence>
<accession>A0AAU8HR46</accession>
<reference evidence="3" key="1">
    <citation type="journal article" date="2018" name="Antonie Van Leeuwenhoek">
        <title>Proteinivorax hydrogeniformans sp. nov., an anaerobic, haloalkaliphilic bacterium fermenting proteinaceous compounds with high hydrogen production.</title>
        <authorList>
            <person name="Boltyanskaya Y."/>
            <person name="Detkova E."/>
            <person name="Pimenov N."/>
            <person name="Kevbrin V."/>
        </authorList>
    </citation>
    <scope>NUCLEOTIDE SEQUENCE</scope>
    <source>
        <strain evidence="3">Z-710</strain>
    </source>
</reference>
<dbReference type="RefSeq" id="WP_353892602.1">
    <property type="nucleotide sequence ID" value="NZ_CP159485.1"/>
</dbReference>
<dbReference type="InterPro" id="IPR032465">
    <property type="entry name" value="ACMSD"/>
</dbReference>
<dbReference type="CDD" id="cd01292">
    <property type="entry name" value="metallo-dependent_hydrolases"/>
    <property type="match status" value="1"/>
</dbReference>
<dbReference type="GO" id="GO:0016787">
    <property type="term" value="F:hydrolase activity"/>
    <property type="evidence" value="ECO:0007669"/>
    <property type="project" value="InterPro"/>
</dbReference>
<dbReference type="InterPro" id="IPR006680">
    <property type="entry name" value="Amidohydro-rel"/>
</dbReference>
<dbReference type="InterPro" id="IPR032466">
    <property type="entry name" value="Metal_Hydrolase"/>
</dbReference>
<protein>
    <submittedName>
        <fullName evidence="3">Amidohydrolase family protein</fullName>
    </submittedName>
</protein>
<sequence length="285" mass="32463">MEIIDSHMHYSNIHLFKNCAQNKSKVLYNYEGLISEFVENNIVGCVAMGVSETSIGSFPDTLAPNPMIADLANRPDFLYTCLGINPFGLRNNPDAIMKIEEKILDNKVVGFKLYPGYYPVTVDDDVYQPVYDLAEKYKMPIVIHMGDTFCPYGHIKYSQPLTLSEVVLHRRNVNFIVAHFGNPWVLDTAMLVANNPNVYTDLSGIFIGDKEDVLEDKNKPVYNNIKTGIAYCENYEKLLFGSDWPLVKLKPYIDFVKKIIPKENHQQVFHDNALKLFPALKSKKS</sequence>
<name>A0AAU8HR46_9FIRM</name>
<evidence type="ECO:0000259" key="2">
    <source>
        <dbReference type="Pfam" id="PF04909"/>
    </source>
</evidence>
<dbReference type="Gene3D" id="3.20.20.140">
    <property type="entry name" value="Metal-dependent hydrolases"/>
    <property type="match status" value="1"/>
</dbReference>
<dbReference type="SUPFAM" id="SSF51556">
    <property type="entry name" value="Metallo-dependent hydrolases"/>
    <property type="match status" value="1"/>
</dbReference>
<dbReference type="AlphaFoldDB" id="A0AAU8HR46"/>
<keyword evidence="1" id="KW-0456">Lyase</keyword>
<dbReference type="PANTHER" id="PTHR21240">
    <property type="entry name" value="2-AMINO-3-CARBOXYLMUCONATE-6-SEMIALDEHYDE DECARBOXYLASE"/>
    <property type="match status" value="1"/>
</dbReference>
<reference evidence="3" key="2">
    <citation type="submission" date="2024-06" db="EMBL/GenBank/DDBJ databases">
        <authorList>
            <person name="Petrova K.O."/>
            <person name="Toshchakov S.V."/>
            <person name="Boltjanskaja Y.V."/>
            <person name="Kevbrin V.V."/>
        </authorList>
    </citation>
    <scope>NUCLEOTIDE SEQUENCE</scope>
    <source>
        <strain evidence="3">Z-710</strain>
    </source>
</reference>
<organism evidence="3">
    <name type="scientific">Proteinivorax hydrogeniformans</name>
    <dbReference type="NCBI Taxonomy" id="1826727"/>
    <lineage>
        <taxon>Bacteria</taxon>
        <taxon>Bacillati</taxon>
        <taxon>Bacillota</taxon>
        <taxon>Clostridia</taxon>
        <taxon>Eubacteriales</taxon>
        <taxon>Proteinivoracaceae</taxon>
        <taxon>Proteinivorax</taxon>
    </lineage>
</organism>
<dbReference type="GO" id="GO:0016831">
    <property type="term" value="F:carboxy-lyase activity"/>
    <property type="evidence" value="ECO:0007669"/>
    <property type="project" value="InterPro"/>
</dbReference>
<dbReference type="PANTHER" id="PTHR21240:SF19">
    <property type="entry name" value="CATALYTIC_ HYDROLASE"/>
    <property type="match status" value="1"/>
</dbReference>
<evidence type="ECO:0000256" key="1">
    <source>
        <dbReference type="ARBA" id="ARBA00023239"/>
    </source>
</evidence>
<feature type="domain" description="Amidohydrolase-related" evidence="2">
    <location>
        <begin position="89"/>
        <end position="278"/>
    </location>
</feature>
<dbReference type="EMBL" id="CP159485">
    <property type="protein sequence ID" value="XCI28025.1"/>
    <property type="molecule type" value="Genomic_DNA"/>
</dbReference>
<dbReference type="Pfam" id="PF04909">
    <property type="entry name" value="Amidohydro_2"/>
    <property type="match status" value="1"/>
</dbReference>